<dbReference type="EMBL" id="CP151510">
    <property type="protein sequence ID" value="WZN64859.1"/>
    <property type="molecule type" value="Genomic_DNA"/>
</dbReference>
<dbReference type="Proteomes" id="UP001472866">
    <property type="component" value="Chromosome 10"/>
</dbReference>
<proteinExistence type="predicted"/>
<protein>
    <submittedName>
        <fullName evidence="1">Uncharacterized protein</fullName>
    </submittedName>
</protein>
<reference evidence="1 2" key="1">
    <citation type="submission" date="2024-03" db="EMBL/GenBank/DDBJ databases">
        <title>Complete genome sequence of the green alga Chloropicon roscoffensis RCC1871.</title>
        <authorList>
            <person name="Lemieux C."/>
            <person name="Pombert J.-F."/>
            <person name="Otis C."/>
            <person name="Turmel M."/>
        </authorList>
    </citation>
    <scope>NUCLEOTIDE SEQUENCE [LARGE SCALE GENOMIC DNA]</scope>
    <source>
        <strain evidence="1 2">RCC1871</strain>
    </source>
</reference>
<organism evidence="1 2">
    <name type="scientific">Chloropicon roscoffensis</name>
    <dbReference type="NCBI Taxonomy" id="1461544"/>
    <lineage>
        <taxon>Eukaryota</taxon>
        <taxon>Viridiplantae</taxon>
        <taxon>Chlorophyta</taxon>
        <taxon>Chloropicophyceae</taxon>
        <taxon>Chloropicales</taxon>
        <taxon>Chloropicaceae</taxon>
        <taxon>Chloropicon</taxon>
    </lineage>
</organism>
<dbReference type="PANTHER" id="PTHR33874">
    <property type="entry name" value="RING FINGER PROTEIN"/>
    <property type="match status" value="1"/>
</dbReference>
<keyword evidence="2" id="KW-1185">Reference proteome</keyword>
<evidence type="ECO:0000313" key="1">
    <source>
        <dbReference type="EMBL" id="WZN64859.1"/>
    </source>
</evidence>
<accession>A0AAX4PF52</accession>
<name>A0AAX4PF52_9CHLO</name>
<gene>
    <name evidence="1" type="ORF">HKI87_10g64160</name>
</gene>
<dbReference type="PANTHER" id="PTHR33874:SF4">
    <property type="entry name" value="EXPRESSED PROTEIN"/>
    <property type="match status" value="1"/>
</dbReference>
<evidence type="ECO:0000313" key="2">
    <source>
        <dbReference type="Proteomes" id="UP001472866"/>
    </source>
</evidence>
<dbReference type="AlphaFoldDB" id="A0AAX4PF52"/>
<sequence length="242" mass="26110">MMATTMAEKLNKEGGKVEDVAMGDAEAAVELVQLQTAYAFSTPLLEKAGEHAKAGMGWLQNALGTVTGTQKVYQLLQDRVDDASFVACLQRASEAKVGAKSLALEQVEREVLDEQHGDHEDRANASAGAEGLSEGWELVEKEEVIDAMASFIAAYIQAHPKASKLNPQELQKALGVAIKEIRKSKVVVLWEWSSAIWRLGAMSYGAFTMYTNPWLARAVLQAVWCCSRLAVGATATAVGLLV</sequence>